<dbReference type="CDD" id="cd00038">
    <property type="entry name" value="CAP_ED"/>
    <property type="match status" value="1"/>
</dbReference>
<dbReference type="InterPro" id="IPR050397">
    <property type="entry name" value="Env_Response_Regulators"/>
</dbReference>
<name>A0AB35USB8_9FIRM</name>
<dbReference type="PANTHER" id="PTHR24567:SF26">
    <property type="entry name" value="REGULATORY PROTEIN YEIL"/>
    <property type="match status" value="1"/>
</dbReference>
<dbReference type="InterPro" id="IPR018490">
    <property type="entry name" value="cNMP-bd_dom_sf"/>
</dbReference>
<protein>
    <submittedName>
        <fullName evidence="2">Cyclic nucleotide-binding domain-containing protein</fullName>
    </submittedName>
</protein>
<dbReference type="Pfam" id="PF00027">
    <property type="entry name" value="cNMP_binding"/>
    <property type="match status" value="1"/>
</dbReference>
<dbReference type="RefSeq" id="WP_320884738.1">
    <property type="nucleotide sequence ID" value="NZ_BAABZA010000001.1"/>
</dbReference>
<evidence type="ECO:0000259" key="1">
    <source>
        <dbReference type="PROSITE" id="PS50042"/>
    </source>
</evidence>
<accession>A0AB35USB8</accession>
<dbReference type="GO" id="GO:0005829">
    <property type="term" value="C:cytosol"/>
    <property type="evidence" value="ECO:0007669"/>
    <property type="project" value="TreeGrafter"/>
</dbReference>
<organism evidence="2 3">
    <name type="scientific">Dielma fastidiosa</name>
    <dbReference type="NCBI Taxonomy" id="1034346"/>
    <lineage>
        <taxon>Bacteria</taxon>
        <taxon>Bacillati</taxon>
        <taxon>Bacillota</taxon>
        <taxon>Erysipelotrichia</taxon>
        <taxon>Erysipelotrichales</taxon>
        <taxon>Erysipelotrichaceae</taxon>
        <taxon>Dielma</taxon>
    </lineage>
</organism>
<dbReference type="PROSITE" id="PS50042">
    <property type="entry name" value="CNMP_BINDING_3"/>
    <property type="match status" value="1"/>
</dbReference>
<proteinExistence type="predicted"/>
<evidence type="ECO:0000313" key="2">
    <source>
        <dbReference type="EMBL" id="MDY5169544.1"/>
    </source>
</evidence>
<comment type="caution">
    <text evidence="2">The sequence shown here is derived from an EMBL/GenBank/DDBJ whole genome shotgun (WGS) entry which is preliminary data.</text>
</comment>
<dbReference type="Gene3D" id="2.60.120.10">
    <property type="entry name" value="Jelly Rolls"/>
    <property type="match status" value="1"/>
</dbReference>
<sequence>MIIINDEKLKQQLIESVHLDQALPSVIFTQMKLCQFDAHEYICVEFEPLANLYFMLKGKCMVTKLLSNGKRNLISFYEGFTLFGEIELIENTKASCSVEVLESALCLMIPHEPCRNILLADIQFMNRLCSFFTQKMRHNDHNASITQHCTTEEKLASYIISTQRNHQFRENHTQLAEYLGCSHRQLLRALKQFCLRGWLKKTETGYQLICLDELKAAANDIYMLDNEMARIFIGQLSKNGAQ</sequence>
<gene>
    <name evidence="2" type="ORF">MQE39_15590</name>
</gene>
<feature type="domain" description="Cyclic nucleotide-binding" evidence="1">
    <location>
        <begin position="18"/>
        <end position="135"/>
    </location>
</feature>
<dbReference type="SUPFAM" id="SSF46785">
    <property type="entry name" value="Winged helix' DNA-binding domain"/>
    <property type="match status" value="1"/>
</dbReference>
<dbReference type="AlphaFoldDB" id="A0AB35USB8"/>
<evidence type="ECO:0000313" key="3">
    <source>
        <dbReference type="Proteomes" id="UP001276902"/>
    </source>
</evidence>
<dbReference type="PANTHER" id="PTHR24567">
    <property type="entry name" value="CRP FAMILY TRANSCRIPTIONAL REGULATORY PROTEIN"/>
    <property type="match status" value="1"/>
</dbReference>
<dbReference type="InterPro" id="IPR014710">
    <property type="entry name" value="RmlC-like_jellyroll"/>
</dbReference>
<dbReference type="InterPro" id="IPR000595">
    <property type="entry name" value="cNMP-bd_dom"/>
</dbReference>
<dbReference type="SUPFAM" id="SSF51206">
    <property type="entry name" value="cAMP-binding domain-like"/>
    <property type="match status" value="1"/>
</dbReference>
<dbReference type="InterPro" id="IPR036390">
    <property type="entry name" value="WH_DNA-bd_sf"/>
</dbReference>
<dbReference type="EMBL" id="JALDAW010000023">
    <property type="protein sequence ID" value="MDY5169544.1"/>
    <property type="molecule type" value="Genomic_DNA"/>
</dbReference>
<dbReference type="Proteomes" id="UP001276902">
    <property type="component" value="Unassembled WGS sequence"/>
</dbReference>
<dbReference type="GO" id="GO:0003700">
    <property type="term" value="F:DNA-binding transcription factor activity"/>
    <property type="evidence" value="ECO:0007669"/>
    <property type="project" value="TreeGrafter"/>
</dbReference>
<reference evidence="2" key="1">
    <citation type="submission" date="2022-03" db="EMBL/GenBank/DDBJ databases">
        <title>First case of bacteraemia caused by Dielma fastidiosa in a patient hospitalised with diverticulitis.</title>
        <authorList>
            <person name="Forman-Ankjaer B."/>
            <person name="Hvid-Jensen F."/>
            <person name="Kobel C.M."/>
            <person name="Greve T."/>
        </authorList>
    </citation>
    <scope>NUCLEOTIDE SEQUENCE</scope>
    <source>
        <strain evidence="2">AUH_DF_2021</strain>
    </source>
</reference>